<dbReference type="EMBL" id="CP089982">
    <property type="protein sequence ID" value="WXA93687.1"/>
    <property type="molecule type" value="Genomic_DNA"/>
</dbReference>
<accession>A0ABZ2K4S8</accession>
<dbReference type="RefSeq" id="WP_394844286.1">
    <property type="nucleotide sequence ID" value="NZ_CP089982.1"/>
</dbReference>
<feature type="domain" description="GST N-terminal" evidence="1">
    <location>
        <begin position="10"/>
        <end position="76"/>
    </location>
</feature>
<dbReference type="CDD" id="cd00570">
    <property type="entry name" value="GST_N_family"/>
    <property type="match status" value="1"/>
</dbReference>
<evidence type="ECO:0000313" key="3">
    <source>
        <dbReference type="Proteomes" id="UP001379533"/>
    </source>
</evidence>
<reference evidence="2 3" key="1">
    <citation type="submission" date="2021-12" db="EMBL/GenBank/DDBJ databases">
        <title>Discovery of the Pendulisporaceae a myxobacterial family with distinct sporulation behavior and unique specialized metabolism.</title>
        <authorList>
            <person name="Garcia R."/>
            <person name="Popoff A."/>
            <person name="Bader C.D."/>
            <person name="Loehr J."/>
            <person name="Walesch S."/>
            <person name="Walt C."/>
            <person name="Boldt J."/>
            <person name="Bunk B."/>
            <person name="Haeckl F.J.F.P.J."/>
            <person name="Gunesch A.P."/>
            <person name="Birkelbach J."/>
            <person name="Nuebel U."/>
            <person name="Pietschmann T."/>
            <person name="Bach T."/>
            <person name="Mueller R."/>
        </authorList>
    </citation>
    <scope>NUCLEOTIDE SEQUENCE [LARGE SCALE GENOMIC DNA]</scope>
    <source>
        <strain evidence="2 3">MSr12523</strain>
    </source>
</reference>
<dbReference type="InterPro" id="IPR004045">
    <property type="entry name" value="Glutathione_S-Trfase_N"/>
</dbReference>
<dbReference type="InterPro" id="IPR036282">
    <property type="entry name" value="Glutathione-S-Trfase_C_sf"/>
</dbReference>
<dbReference type="SUPFAM" id="SSF47616">
    <property type="entry name" value="GST C-terminal domain-like"/>
    <property type="match status" value="1"/>
</dbReference>
<evidence type="ECO:0000313" key="2">
    <source>
        <dbReference type="EMBL" id="WXA93687.1"/>
    </source>
</evidence>
<dbReference type="Proteomes" id="UP001379533">
    <property type="component" value="Chromosome"/>
</dbReference>
<dbReference type="Pfam" id="PF13409">
    <property type="entry name" value="GST_N_2"/>
    <property type="match status" value="1"/>
</dbReference>
<keyword evidence="3" id="KW-1185">Reference proteome</keyword>
<organism evidence="2 3">
    <name type="scientific">Pendulispora brunnea</name>
    <dbReference type="NCBI Taxonomy" id="2905690"/>
    <lineage>
        <taxon>Bacteria</taxon>
        <taxon>Pseudomonadati</taxon>
        <taxon>Myxococcota</taxon>
        <taxon>Myxococcia</taxon>
        <taxon>Myxococcales</taxon>
        <taxon>Sorangiineae</taxon>
        <taxon>Pendulisporaceae</taxon>
        <taxon>Pendulispora</taxon>
    </lineage>
</organism>
<dbReference type="Gene3D" id="3.40.30.10">
    <property type="entry name" value="Glutaredoxin"/>
    <property type="match status" value="1"/>
</dbReference>
<dbReference type="SUPFAM" id="SSF52833">
    <property type="entry name" value="Thioredoxin-like"/>
    <property type="match status" value="1"/>
</dbReference>
<evidence type="ECO:0000259" key="1">
    <source>
        <dbReference type="Pfam" id="PF13409"/>
    </source>
</evidence>
<dbReference type="InterPro" id="IPR036249">
    <property type="entry name" value="Thioredoxin-like_sf"/>
</dbReference>
<proteinExistence type="predicted"/>
<protein>
    <submittedName>
        <fullName evidence="2">Glutathione S-transferase N-terminal domain-containing protein</fullName>
    </submittedName>
</protein>
<gene>
    <name evidence="2" type="ORF">LZC95_45445</name>
</gene>
<sequence length="247" mass="28139">MRRLFVIHESPWSERARWALDHHGLDYNTVGHLPLLGEWQLRRLLGRQKERITVPVLAADGSAYGDSWEIALYADRTGAREKLVPSSLEGEVRHWNQVADGGMGGVRPRVLARMLENPKSLDAQAPPFVPTWARALLRPTARLVVRHLQRKYQTRSDGIGTNGMQLRSALDTLREGLKGNKRYLLGQFTYADIAMATLLQGVLPVSDLYLRLPPAIRDVWTEESVARDYADLIAWRDDLYERHRKAS</sequence>
<name>A0ABZ2K4S8_9BACT</name>